<dbReference type="InterPro" id="IPR018247">
    <property type="entry name" value="EF_Hand_1_Ca_BS"/>
</dbReference>
<name>A0A0L0ERE7_9GAMM</name>
<dbReference type="PATRIC" id="fig|43658.6.peg.1435"/>
<feature type="signal peptide" evidence="1">
    <location>
        <begin position="1"/>
        <end position="21"/>
    </location>
</feature>
<dbReference type="AlphaFoldDB" id="A0A0L0ERE7"/>
<keyword evidence="1" id="KW-0732">Signal</keyword>
<dbReference type="PROSITE" id="PS50222">
    <property type="entry name" value="EF_HAND_2"/>
    <property type="match status" value="1"/>
</dbReference>
<dbReference type="Gene3D" id="1.10.238.10">
    <property type="entry name" value="EF-hand"/>
    <property type="match status" value="1"/>
</dbReference>
<dbReference type="OrthoDB" id="6121358at2"/>
<gene>
    <name evidence="3" type="ORF">AC626_13655</name>
</gene>
<evidence type="ECO:0000256" key="1">
    <source>
        <dbReference type="SAM" id="SignalP"/>
    </source>
</evidence>
<dbReference type="Pfam" id="PF13202">
    <property type="entry name" value="EF-hand_5"/>
    <property type="match status" value="2"/>
</dbReference>
<dbReference type="GO" id="GO:0005509">
    <property type="term" value="F:calcium ion binding"/>
    <property type="evidence" value="ECO:0007669"/>
    <property type="project" value="InterPro"/>
</dbReference>
<organism evidence="3 4">
    <name type="scientific">Pseudoalteromonas rubra</name>
    <dbReference type="NCBI Taxonomy" id="43658"/>
    <lineage>
        <taxon>Bacteria</taxon>
        <taxon>Pseudomonadati</taxon>
        <taxon>Pseudomonadota</taxon>
        <taxon>Gammaproteobacteria</taxon>
        <taxon>Alteromonadales</taxon>
        <taxon>Pseudoalteromonadaceae</taxon>
        <taxon>Pseudoalteromonas</taxon>
    </lineage>
</organism>
<protein>
    <recommendedName>
        <fullName evidence="2">EF-hand domain-containing protein</fullName>
    </recommendedName>
</protein>
<dbReference type="PROSITE" id="PS00018">
    <property type="entry name" value="EF_HAND_1"/>
    <property type="match status" value="1"/>
</dbReference>
<dbReference type="EMBL" id="LFZX01000103">
    <property type="protein sequence ID" value="KNC66981.1"/>
    <property type="molecule type" value="Genomic_DNA"/>
</dbReference>
<evidence type="ECO:0000259" key="2">
    <source>
        <dbReference type="PROSITE" id="PS50222"/>
    </source>
</evidence>
<comment type="caution">
    <text evidence="3">The sequence shown here is derived from an EMBL/GenBank/DDBJ whole genome shotgun (WGS) entry which is preliminary data.</text>
</comment>
<reference evidence="4" key="1">
    <citation type="submission" date="2015-07" db="EMBL/GenBank/DDBJ databases">
        <title>Draft genome sequence of a Pseudoalteromonas rubra strain, OCN096, isolated from Kaneohe Bay, Oahu, Hawaii.</title>
        <authorList>
            <person name="Beurmann S."/>
            <person name="Ushijima B."/>
            <person name="Belcaid M."/>
            <person name="Callahan S.M."/>
            <person name="Aeby G.S."/>
        </authorList>
    </citation>
    <scope>NUCLEOTIDE SEQUENCE [LARGE SCALE GENOMIC DNA]</scope>
    <source>
        <strain evidence="4">OCN096</strain>
    </source>
</reference>
<dbReference type="Proteomes" id="UP000036850">
    <property type="component" value="Unassembled WGS sequence"/>
</dbReference>
<sequence length="75" mass="8258">MQITYVFALTLGMFTCALAFASEVDFALLDDNSDGLISRSEAAKVSLVADAFKRLDTNRDGALSAKEFKHFNKHL</sequence>
<dbReference type="InterPro" id="IPR002048">
    <property type="entry name" value="EF_hand_dom"/>
</dbReference>
<evidence type="ECO:0000313" key="3">
    <source>
        <dbReference type="EMBL" id="KNC66981.1"/>
    </source>
</evidence>
<evidence type="ECO:0000313" key="4">
    <source>
        <dbReference type="Proteomes" id="UP000036850"/>
    </source>
</evidence>
<dbReference type="SUPFAM" id="SSF47473">
    <property type="entry name" value="EF-hand"/>
    <property type="match status" value="1"/>
</dbReference>
<proteinExistence type="predicted"/>
<feature type="chain" id="PRO_5005537651" description="EF-hand domain-containing protein" evidence="1">
    <location>
        <begin position="22"/>
        <end position="75"/>
    </location>
</feature>
<feature type="domain" description="EF-hand" evidence="2">
    <location>
        <begin position="43"/>
        <end position="75"/>
    </location>
</feature>
<accession>A0A0L0ERE7</accession>
<dbReference type="InterPro" id="IPR011992">
    <property type="entry name" value="EF-hand-dom_pair"/>
</dbReference>